<proteinExistence type="predicted"/>
<gene>
    <name evidence="6" type="ORF">DFQ05_2206</name>
</gene>
<accession>A0A4R1KR35</accession>
<organism evidence="6 7">
    <name type="scientific">Winogradskyella wandonensis</name>
    <dbReference type="NCBI Taxonomy" id="1442586"/>
    <lineage>
        <taxon>Bacteria</taxon>
        <taxon>Pseudomonadati</taxon>
        <taxon>Bacteroidota</taxon>
        <taxon>Flavobacteriia</taxon>
        <taxon>Flavobacteriales</taxon>
        <taxon>Flavobacteriaceae</taxon>
        <taxon>Winogradskyella</taxon>
    </lineage>
</organism>
<name>A0A4R1KR35_9FLAO</name>
<dbReference type="Proteomes" id="UP000295714">
    <property type="component" value="Unassembled WGS sequence"/>
</dbReference>
<dbReference type="PANTHER" id="PTHR46972:SF1">
    <property type="entry name" value="FAD DEPENDENT OXIDOREDUCTASE DOMAIN-CONTAINING PROTEIN"/>
    <property type="match status" value="1"/>
</dbReference>
<dbReference type="RefSeq" id="WP_338419713.1">
    <property type="nucleotide sequence ID" value="NZ_SMGI01000003.1"/>
</dbReference>
<dbReference type="Pfam" id="PF01494">
    <property type="entry name" value="FAD_binding_3"/>
    <property type="match status" value="1"/>
</dbReference>
<keyword evidence="3" id="KW-0560">Oxidoreductase</keyword>
<feature type="domain" description="FAD-binding" evidence="5">
    <location>
        <begin position="83"/>
        <end position="419"/>
    </location>
</feature>
<dbReference type="GO" id="GO:0004497">
    <property type="term" value="F:monooxygenase activity"/>
    <property type="evidence" value="ECO:0007669"/>
    <property type="project" value="UniProtKB-KW"/>
</dbReference>
<evidence type="ECO:0000256" key="1">
    <source>
        <dbReference type="ARBA" id="ARBA00022630"/>
    </source>
</evidence>
<keyword evidence="2" id="KW-0274">FAD</keyword>
<dbReference type="PRINTS" id="PR00420">
    <property type="entry name" value="RNGMNOXGNASE"/>
</dbReference>
<keyword evidence="7" id="KW-1185">Reference proteome</keyword>
<dbReference type="EMBL" id="SMGI01000003">
    <property type="protein sequence ID" value="TCK66920.1"/>
    <property type="molecule type" value="Genomic_DNA"/>
</dbReference>
<dbReference type="InterPro" id="IPR036188">
    <property type="entry name" value="FAD/NAD-bd_sf"/>
</dbReference>
<reference evidence="6 7" key="1">
    <citation type="journal article" date="2015" name="Stand. Genomic Sci.">
        <title>Genomic Encyclopedia of Bacterial and Archaeal Type Strains, Phase III: the genomes of soil and plant-associated and newly described type strains.</title>
        <authorList>
            <person name="Whitman W.B."/>
            <person name="Woyke T."/>
            <person name="Klenk H.P."/>
            <person name="Zhou Y."/>
            <person name="Lilburn T.G."/>
            <person name="Beck B.J."/>
            <person name="De Vos P."/>
            <person name="Vandamme P."/>
            <person name="Eisen J.A."/>
            <person name="Garrity G."/>
            <person name="Hugenholtz P."/>
            <person name="Kyrpides N.C."/>
        </authorList>
    </citation>
    <scope>NUCLEOTIDE SEQUENCE [LARGE SCALE GENOMIC DNA]</scope>
    <source>
        <strain evidence="6 7">CECT 8445</strain>
    </source>
</reference>
<evidence type="ECO:0000313" key="7">
    <source>
        <dbReference type="Proteomes" id="UP000295714"/>
    </source>
</evidence>
<dbReference type="PANTHER" id="PTHR46972">
    <property type="entry name" value="MONOOXYGENASE ASQM-RELATED"/>
    <property type="match status" value="1"/>
</dbReference>
<evidence type="ECO:0000259" key="5">
    <source>
        <dbReference type="Pfam" id="PF01494"/>
    </source>
</evidence>
<dbReference type="InterPro" id="IPR002938">
    <property type="entry name" value="FAD-bd"/>
</dbReference>
<evidence type="ECO:0000256" key="2">
    <source>
        <dbReference type="ARBA" id="ARBA00022827"/>
    </source>
</evidence>
<evidence type="ECO:0000256" key="3">
    <source>
        <dbReference type="ARBA" id="ARBA00023002"/>
    </source>
</evidence>
<sequence length="478" mass="53836">MIQKNEQLFWRICPSCKGIGKKNRRPSEKTLRKYRQSLEIYSNKKTQVKPEKPKDNLKKCIACDGSGLISTSTPTEINTNYPNVAIIGGGIGGFALAAAFSHRGIPFTIYEKDRSFNTRSQGYGLTLQQASKALKGFGITTLKEGVVSTKHIVHTTEGEIIGEWGMRKWLDNNTNPKKRKNTNIHIARQSLRLSLHNQVKKHDAIKWGHEFLSYQNDENEKLIINFKVGNDIITSSADLIVGADGIRSGVRQQLFIKDDYPLNYLDCFVMLGICPIKHLNDINSPLLDLKTVFQTANGNERIYVMPYSTSAIMWQLSFTLPEEDAKILSRQQKSVLKQEAYGKTQWHYPIPEIIKATPLQYISGYPVYDRDVLNIEDFKEGGSVTLIGDAAHPMSPFKGQGANQALLDALSLARRITKTCRINTDWKEKGIRTALLESFERDMLHRTRIKVKASADAAKFLHSEVVLKKGNSPRGKAI</sequence>
<evidence type="ECO:0000313" key="6">
    <source>
        <dbReference type="EMBL" id="TCK66920.1"/>
    </source>
</evidence>
<keyword evidence="1" id="KW-0285">Flavoprotein</keyword>
<evidence type="ECO:0000256" key="4">
    <source>
        <dbReference type="ARBA" id="ARBA00023033"/>
    </source>
</evidence>
<dbReference type="SUPFAM" id="SSF51905">
    <property type="entry name" value="FAD/NAD(P)-binding domain"/>
    <property type="match status" value="1"/>
</dbReference>
<keyword evidence="4" id="KW-0503">Monooxygenase</keyword>
<dbReference type="Gene3D" id="3.50.50.60">
    <property type="entry name" value="FAD/NAD(P)-binding domain"/>
    <property type="match status" value="1"/>
</dbReference>
<dbReference type="GO" id="GO:0071949">
    <property type="term" value="F:FAD binding"/>
    <property type="evidence" value="ECO:0007669"/>
    <property type="project" value="InterPro"/>
</dbReference>
<protein>
    <submittedName>
        <fullName evidence="6">2-polyprenyl-6-methoxyphenol hydroxylase-like FAD-dependent oxidoreductase</fullName>
    </submittedName>
</protein>
<dbReference type="AlphaFoldDB" id="A0A4R1KR35"/>
<comment type="caution">
    <text evidence="6">The sequence shown here is derived from an EMBL/GenBank/DDBJ whole genome shotgun (WGS) entry which is preliminary data.</text>
</comment>